<dbReference type="Gene3D" id="2.20.110.10">
    <property type="entry name" value="Histone H3 K4-specific methyltransferase SET7/9 N-terminal domain"/>
    <property type="match status" value="1"/>
</dbReference>
<dbReference type="Proteomes" id="UP000019402">
    <property type="component" value="Unassembled WGS sequence"/>
</dbReference>
<evidence type="ECO:0000313" key="2">
    <source>
        <dbReference type="EMBL" id="GAF05916.1"/>
    </source>
</evidence>
<evidence type="ECO:0000313" key="3">
    <source>
        <dbReference type="Proteomes" id="UP000019402"/>
    </source>
</evidence>
<evidence type="ECO:0008006" key="4">
    <source>
        <dbReference type="Google" id="ProtNLM"/>
    </source>
</evidence>
<gene>
    <name evidence="2" type="ORF">JCM21142_124675</name>
</gene>
<sequence>MKTTLIICILLCSISSFGQELKHYAKNKALEKTNKALPVYHVIDYTLIDGSQNITLNEDGLYIRSDSSLLTGIVYLYLTTSDDPESVYGWYNGIIINGKKEGGWRKEIYAKRKKSVLVQEMKYKNGLLDGDFYVYDIYGNTLPLINNQQVKNHTTSFFRNGNGTYVDFYYEDGALKEEGKLRRGRKLGQWHLYDKQGNVLKVETYDNGFCINY</sequence>
<name>W7YML5_9BACT</name>
<evidence type="ECO:0000256" key="1">
    <source>
        <dbReference type="SAM" id="SignalP"/>
    </source>
</evidence>
<keyword evidence="3" id="KW-1185">Reference proteome</keyword>
<dbReference type="eggNOG" id="COG2849">
    <property type="taxonomic scope" value="Bacteria"/>
</dbReference>
<reference evidence="2 3" key="1">
    <citation type="journal article" date="2014" name="Genome Announc.">
        <title>Draft Genome Sequence of Cytophaga fermentans JCM 21142T, a Facultative Anaerobe Isolated from Marine Mud.</title>
        <authorList>
            <person name="Starns D."/>
            <person name="Oshima K."/>
            <person name="Suda W."/>
            <person name="Iino T."/>
            <person name="Yuki M."/>
            <person name="Inoue J."/>
            <person name="Kitamura K."/>
            <person name="Iida T."/>
            <person name="Darby A."/>
            <person name="Hattori M."/>
            <person name="Ohkuma M."/>
        </authorList>
    </citation>
    <scope>NUCLEOTIDE SEQUENCE [LARGE SCALE GENOMIC DNA]</scope>
    <source>
        <strain evidence="2 3">JCM 21142</strain>
    </source>
</reference>
<feature type="chain" id="PRO_5004904462" description="MORN repeat variant" evidence="1">
    <location>
        <begin position="19"/>
        <end position="213"/>
    </location>
</feature>
<dbReference type="AlphaFoldDB" id="W7YML5"/>
<dbReference type="EMBL" id="BAMD01000156">
    <property type="protein sequence ID" value="GAF05916.1"/>
    <property type="molecule type" value="Genomic_DNA"/>
</dbReference>
<protein>
    <recommendedName>
        <fullName evidence="4">MORN repeat variant</fullName>
    </recommendedName>
</protein>
<dbReference type="RefSeq" id="WP_027471807.1">
    <property type="nucleotide sequence ID" value="NZ_BAMD01000156.1"/>
</dbReference>
<feature type="signal peptide" evidence="1">
    <location>
        <begin position="1"/>
        <end position="18"/>
    </location>
</feature>
<dbReference type="OrthoDB" id="1080600at2"/>
<dbReference type="SUPFAM" id="SSF82185">
    <property type="entry name" value="Histone H3 K4-specific methyltransferase SET7/9 N-terminal domain"/>
    <property type="match status" value="1"/>
</dbReference>
<comment type="caution">
    <text evidence="2">The sequence shown here is derived from an EMBL/GenBank/DDBJ whole genome shotgun (WGS) entry which is preliminary data.</text>
</comment>
<keyword evidence="1" id="KW-0732">Signal</keyword>
<accession>W7YML5</accession>
<proteinExistence type="predicted"/>
<dbReference type="STRING" id="869213.GCA_000517085_02150"/>
<organism evidence="2 3">
    <name type="scientific">Saccharicrinis fermentans DSM 9555 = JCM 21142</name>
    <dbReference type="NCBI Taxonomy" id="869213"/>
    <lineage>
        <taxon>Bacteria</taxon>
        <taxon>Pseudomonadati</taxon>
        <taxon>Bacteroidota</taxon>
        <taxon>Bacteroidia</taxon>
        <taxon>Marinilabiliales</taxon>
        <taxon>Marinilabiliaceae</taxon>
        <taxon>Saccharicrinis</taxon>
    </lineage>
</organism>